<dbReference type="InterPro" id="IPR005644">
    <property type="entry name" value="NolW-like"/>
</dbReference>
<keyword evidence="3" id="KW-0811">Translocation</keyword>
<reference evidence="8 9" key="1">
    <citation type="submission" date="2020-09" db="EMBL/GenBank/DDBJ databases">
        <title>Genome sequences of Mycetohabitans spp.</title>
        <authorList>
            <person name="Carter M.E."/>
            <person name="Carpenter S.C.D."/>
            <person name="Bogdanove A.J."/>
        </authorList>
    </citation>
    <scope>NUCLEOTIDE SEQUENCE [LARGE SCALE GENOMIC DNA]</scope>
    <source>
        <strain evidence="8 9">B12</strain>
        <plasmid evidence="8 9">megaplasmid</plasmid>
    </source>
</reference>
<keyword evidence="9" id="KW-1185">Reference proteome</keyword>
<gene>
    <name evidence="3 8" type="primary">sctC</name>
    <name evidence="8" type="ORF">IHE29_02950</name>
</gene>
<dbReference type="InterPro" id="IPR049034">
    <property type="entry name" value="T3S_SPI-1_N0"/>
</dbReference>
<dbReference type="Pfam" id="PF03958">
    <property type="entry name" value="Secretin_N"/>
    <property type="match status" value="2"/>
</dbReference>
<comment type="similarity">
    <text evidence="3">Belongs to the bacterial secretin family. T3SS SctC subfamily.</text>
</comment>
<comment type="subcellular location">
    <subcellularLocation>
        <location evidence="1 3 4">Cell outer membrane</location>
    </subcellularLocation>
</comment>
<dbReference type="Proteomes" id="UP001493153">
    <property type="component" value="Plasmid megaplasmid"/>
</dbReference>
<evidence type="ECO:0000256" key="4">
    <source>
        <dbReference type="RuleBase" id="RU004004"/>
    </source>
</evidence>
<dbReference type="Pfam" id="PF21304">
    <property type="entry name" value="T3S_SPI-1_N0"/>
    <property type="match status" value="1"/>
</dbReference>
<feature type="domain" description="SPI-1 type 3 secretion system secretin N0" evidence="7">
    <location>
        <begin position="68"/>
        <end position="128"/>
    </location>
</feature>
<evidence type="ECO:0000313" key="9">
    <source>
        <dbReference type="Proteomes" id="UP001493153"/>
    </source>
</evidence>
<evidence type="ECO:0000259" key="6">
    <source>
        <dbReference type="Pfam" id="PF03958"/>
    </source>
</evidence>
<dbReference type="EMBL" id="CP062175">
    <property type="protein sequence ID" value="WXK38287.1"/>
    <property type="molecule type" value="Genomic_DNA"/>
</dbReference>
<dbReference type="Pfam" id="PF00263">
    <property type="entry name" value="Secretin"/>
    <property type="match status" value="1"/>
</dbReference>
<keyword evidence="2 3" id="KW-0732">Signal</keyword>
<dbReference type="PANTHER" id="PTHR30332">
    <property type="entry name" value="PROBABLE GENERAL SECRETION PATHWAY PROTEIN D"/>
    <property type="match status" value="1"/>
</dbReference>
<dbReference type="InterPro" id="IPR003522">
    <property type="entry name" value="T3SS_OM_pore_YscC"/>
</dbReference>
<comment type="function">
    <text evidence="3">Component of the type III secretion system (T3SS), also called injectisome, which is used to inject bacterial effector proteins into eukaryotic host cells. Forms a ring-shaped multimeric structure with an apparent central pore in the outer membrane.</text>
</comment>
<sequence precursor="true">MTTRKSMTTMNWMQTTRGVVSAGAGTMRKKLVCVACIASLALSATPAFADDIPIRWHSRMVHVSVEGKDIKDVLRDFASSQGVPATISGDVHGKVTGRFDMPPQRFLETLASTFGFVWFYDGTVLSISDASGVTRQVVQLQHASVDDLKAALDRLRITNPAFPLSYDDTRNTVLVNGPPQYVQLIAEVARRVDAAVARQAGSQVRIFSLKHAWAADHNVEVDGQRYVVAGVASVLSGLYHPESKAALGGSGDGSQSGFAKAYMRRVDPMADAGGNLGGTVAGGGPNGPTVLMPPLPDNMPTGTVSPGLAGLLGGIGSGSRTAGGGIAGLPGQGAGDYGGGAARYTAGFSSDLGPAADTASLPVIQADERTNSVLIRDLPERLAQYQSLIDALDVKPRLVEIEAHIIEVDDDALKQIGVDWRAHNSHVDLQTGNGLHSPSSYDGTLNPTFTSSGSDGTTVISTAPLGASLTAVLGNAGRYLLARVDALQSANLARIDASPKVATLSNAEAVMDHKTRFFVRVAGYTSADLYSVSTGVSLRVRPLVVEEDGRTRIKLEVHIEDGQVTNQLVDHIPVITTSTINTEAFVGQNESLLIAGYRTDSSSNLETGIPLLSKIPLIGGLFKYRSDQRSHMERIFLLSPRIIEF</sequence>
<dbReference type="NCBIfam" id="TIGR02516">
    <property type="entry name" value="type_III_yscC"/>
    <property type="match status" value="1"/>
</dbReference>
<dbReference type="InterPro" id="IPR038591">
    <property type="entry name" value="NolW-like_sf"/>
</dbReference>
<evidence type="ECO:0000259" key="5">
    <source>
        <dbReference type="Pfam" id="PF00263"/>
    </source>
</evidence>
<name>A0ABZ2PTV8_9BURK</name>
<dbReference type="PRINTS" id="PR01337">
    <property type="entry name" value="TYPE3OMGPROT"/>
</dbReference>
<organism evidence="8 9">
    <name type="scientific">Mycetohabitans rhizoxinica</name>
    <dbReference type="NCBI Taxonomy" id="412963"/>
    <lineage>
        <taxon>Bacteria</taxon>
        <taxon>Pseudomonadati</taxon>
        <taxon>Pseudomonadota</taxon>
        <taxon>Betaproteobacteria</taxon>
        <taxon>Burkholderiales</taxon>
        <taxon>Burkholderiaceae</taxon>
        <taxon>Mycetohabitans</taxon>
    </lineage>
</organism>
<proteinExistence type="inferred from homology"/>
<feature type="domain" description="NolW-like" evidence="6">
    <location>
        <begin position="136"/>
        <end position="196"/>
    </location>
</feature>
<evidence type="ECO:0000256" key="3">
    <source>
        <dbReference type="HAMAP-Rule" id="MF_02219"/>
    </source>
</evidence>
<feature type="chain" id="PRO_5044936622" description="Type 3 secretion system secretin" evidence="3">
    <location>
        <begin position="50"/>
        <end position="645"/>
    </location>
</feature>
<accession>A0ABZ2PTV8</accession>
<dbReference type="HAMAP" id="MF_02219">
    <property type="entry name" value="Type_III_secretin"/>
    <property type="match status" value="1"/>
</dbReference>
<keyword evidence="3" id="KW-0653">Protein transport</keyword>
<evidence type="ECO:0000313" key="8">
    <source>
        <dbReference type="EMBL" id="WXK38287.1"/>
    </source>
</evidence>
<dbReference type="InterPro" id="IPR050810">
    <property type="entry name" value="Bact_Secretion_Sys_Channel"/>
</dbReference>
<dbReference type="PANTHER" id="PTHR30332:SF5">
    <property type="entry name" value="SPI-1 TYPE 3 SECRETION SYSTEM SECRETIN"/>
    <property type="match status" value="1"/>
</dbReference>
<dbReference type="InterPro" id="IPR004846">
    <property type="entry name" value="T2SS/T3SS_dom"/>
</dbReference>
<feature type="signal peptide" evidence="3">
    <location>
        <begin position="1"/>
        <end position="49"/>
    </location>
</feature>
<evidence type="ECO:0000256" key="2">
    <source>
        <dbReference type="ARBA" id="ARBA00022729"/>
    </source>
</evidence>
<dbReference type="Gene3D" id="3.55.50.30">
    <property type="match status" value="1"/>
</dbReference>
<protein>
    <recommendedName>
        <fullName evidence="3">Type 3 secretion system secretin</fullName>
        <shortName evidence="3">T3SS secretin</shortName>
    </recommendedName>
</protein>
<keyword evidence="8" id="KW-0614">Plasmid</keyword>
<keyword evidence="3" id="KW-0998">Cell outer membrane</keyword>
<geneLocation type="plasmid" evidence="8 9">
    <name>megaplasmid</name>
</geneLocation>
<evidence type="ECO:0000256" key="1">
    <source>
        <dbReference type="ARBA" id="ARBA00004442"/>
    </source>
</evidence>
<dbReference type="Gene3D" id="3.30.1370.120">
    <property type="match status" value="2"/>
</dbReference>
<keyword evidence="3" id="KW-0472">Membrane</keyword>
<feature type="domain" description="NolW-like" evidence="6">
    <location>
        <begin position="204"/>
        <end position="397"/>
    </location>
</feature>
<feature type="domain" description="Type II/III secretion system secretin-like" evidence="5">
    <location>
        <begin position="486"/>
        <end position="644"/>
    </location>
</feature>
<comment type="subunit">
    <text evidence="3">The core secretion machinery of the T3SS is composed of approximately 20 different proteins, including cytoplasmic components, a base, an export apparatus and a needle. This subunit is part of the base, which anchors the injectisome in the bacterial cell envelope. Forms a stable homooligomeric complex.</text>
</comment>
<keyword evidence="3 4" id="KW-0813">Transport</keyword>
<evidence type="ECO:0000259" key="7">
    <source>
        <dbReference type="Pfam" id="PF21304"/>
    </source>
</evidence>